<evidence type="ECO:0000313" key="8">
    <source>
        <dbReference type="EMBL" id="QSQ21208.1"/>
    </source>
</evidence>
<evidence type="ECO:0000256" key="4">
    <source>
        <dbReference type="ARBA" id="ARBA00022989"/>
    </source>
</evidence>
<keyword evidence="3 6" id="KW-0812">Transmembrane</keyword>
<dbReference type="Proteomes" id="UP000662747">
    <property type="component" value="Chromosome"/>
</dbReference>
<dbReference type="PANTHER" id="PTHR12677:SF59">
    <property type="entry name" value="GOLGI APPARATUS MEMBRANE PROTEIN TVP38-RELATED"/>
    <property type="match status" value="1"/>
</dbReference>
<comment type="similarity">
    <text evidence="6">Belongs to the TVP38/TMEM64 family.</text>
</comment>
<evidence type="ECO:0000256" key="1">
    <source>
        <dbReference type="ARBA" id="ARBA00004651"/>
    </source>
</evidence>
<dbReference type="RefSeq" id="WP_206722787.1">
    <property type="nucleotide sequence ID" value="NZ_CP071090.1"/>
</dbReference>
<feature type="transmembrane region" description="Helical" evidence="6">
    <location>
        <begin position="123"/>
        <end position="142"/>
    </location>
</feature>
<name>A0ABX7NRZ1_9BACT</name>
<evidence type="ECO:0000256" key="5">
    <source>
        <dbReference type="ARBA" id="ARBA00023136"/>
    </source>
</evidence>
<keyword evidence="9" id="KW-1185">Reference proteome</keyword>
<comment type="subcellular location">
    <subcellularLocation>
        <location evidence="1 6">Cell membrane</location>
        <topology evidence="1 6">Multi-pass membrane protein</topology>
    </subcellularLocation>
</comment>
<organism evidence="8 9">
    <name type="scientific">Pyxidicoccus parkwayensis</name>
    <dbReference type="NCBI Taxonomy" id="2813578"/>
    <lineage>
        <taxon>Bacteria</taxon>
        <taxon>Pseudomonadati</taxon>
        <taxon>Myxococcota</taxon>
        <taxon>Myxococcia</taxon>
        <taxon>Myxococcales</taxon>
        <taxon>Cystobacterineae</taxon>
        <taxon>Myxococcaceae</taxon>
        <taxon>Pyxidicoccus</taxon>
    </lineage>
</organism>
<dbReference type="EMBL" id="CP071090">
    <property type="protein sequence ID" value="QSQ21208.1"/>
    <property type="molecule type" value="Genomic_DNA"/>
</dbReference>
<protein>
    <recommendedName>
        <fullName evidence="6">TVP38/TMEM64 family membrane protein</fullName>
    </recommendedName>
</protein>
<evidence type="ECO:0000256" key="3">
    <source>
        <dbReference type="ARBA" id="ARBA00022692"/>
    </source>
</evidence>
<accession>A0ABX7NRZ1</accession>
<dbReference type="Pfam" id="PF09335">
    <property type="entry name" value="VTT_dom"/>
    <property type="match status" value="1"/>
</dbReference>
<reference evidence="8 9" key="1">
    <citation type="submission" date="2021-02" db="EMBL/GenBank/DDBJ databases">
        <title>De Novo genome assembly of isolated myxobacteria.</title>
        <authorList>
            <person name="Stevens D.C."/>
        </authorList>
    </citation>
    <scope>NUCLEOTIDE SEQUENCE [LARGE SCALE GENOMIC DNA]</scope>
    <source>
        <strain evidence="9">SCPEA02</strain>
    </source>
</reference>
<keyword evidence="4 6" id="KW-1133">Transmembrane helix</keyword>
<keyword evidence="5 6" id="KW-0472">Membrane</keyword>
<dbReference type="InterPro" id="IPR032816">
    <property type="entry name" value="VTT_dom"/>
</dbReference>
<sequence length="219" mass="22651">MKRHLPVLLMVLGLVATLLMLRPLAEGAVPALDTVRGSGLKGTVLFCAVYSVSTLLLLPTTPFALVAGALYGPWGGGALLMLLSLGVDLAAFSLARFARGPFFERMRQRFPGLARLDEAMKDGGFGAVCLLRLSPLAPYGVLNYVLGLTRVSPASFLAGTLVGSLPATVLFLVLGHGAADVVRGTGGAVGLWVTVALTALSALGLTAWAKRRLAVPATA</sequence>
<proteinExistence type="inferred from homology"/>
<dbReference type="InterPro" id="IPR015414">
    <property type="entry name" value="TMEM64"/>
</dbReference>
<feature type="transmembrane region" description="Helical" evidence="6">
    <location>
        <begin position="189"/>
        <end position="209"/>
    </location>
</feature>
<evidence type="ECO:0000256" key="6">
    <source>
        <dbReference type="RuleBase" id="RU366058"/>
    </source>
</evidence>
<keyword evidence="2 6" id="KW-1003">Cell membrane</keyword>
<feature type="domain" description="VTT" evidence="7">
    <location>
        <begin position="58"/>
        <end position="176"/>
    </location>
</feature>
<gene>
    <name evidence="8" type="ORF">JY651_39420</name>
</gene>
<feature type="transmembrane region" description="Helical" evidence="6">
    <location>
        <begin position="154"/>
        <end position="177"/>
    </location>
</feature>
<feature type="transmembrane region" description="Helical" evidence="6">
    <location>
        <begin position="78"/>
        <end position="98"/>
    </location>
</feature>
<dbReference type="PANTHER" id="PTHR12677">
    <property type="entry name" value="GOLGI APPARATUS MEMBRANE PROTEIN TVP38-RELATED"/>
    <property type="match status" value="1"/>
</dbReference>
<feature type="transmembrane region" description="Helical" evidence="6">
    <location>
        <begin position="43"/>
        <end position="71"/>
    </location>
</feature>
<evidence type="ECO:0000256" key="2">
    <source>
        <dbReference type="ARBA" id="ARBA00022475"/>
    </source>
</evidence>
<evidence type="ECO:0000259" key="7">
    <source>
        <dbReference type="Pfam" id="PF09335"/>
    </source>
</evidence>
<evidence type="ECO:0000313" key="9">
    <source>
        <dbReference type="Proteomes" id="UP000662747"/>
    </source>
</evidence>